<keyword evidence="2" id="KW-1185">Reference proteome</keyword>
<evidence type="ECO:0000313" key="1">
    <source>
        <dbReference type="EMBL" id="GBP65528.1"/>
    </source>
</evidence>
<proteinExistence type="predicted"/>
<reference evidence="1 2" key="1">
    <citation type="journal article" date="2019" name="Commun. Biol.">
        <title>The bagworm genome reveals a unique fibroin gene that provides high tensile strength.</title>
        <authorList>
            <person name="Kono N."/>
            <person name="Nakamura H."/>
            <person name="Ohtoshi R."/>
            <person name="Tomita M."/>
            <person name="Numata K."/>
            <person name="Arakawa K."/>
        </authorList>
    </citation>
    <scope>NUCLEOTIDE SEQUENCE [LARGE SCALE GENOMIC DNA]</scope>
</reference>
<evidence type="ECO:0000313" key="2">
    <source>
        <dbReference type="Proteomes" id="UP000299102"/>
    </source>
</evidence>
<gene>
    <name evidence="1" type="ORF">EVAR_98149_1</name>
</gene>
<accession>A0A4C1XPV5</accession>
<sequence>MIRAPQSETRLRYGVFLQRNNQKKRAKCESGECREYCSYARKLRYGGGELEGGGERRALRRAVLIRHGPTPFLIIYRFIKSSRRVACQNLGEGPQRAPPRPARPRCRTSRFKYRRHRPTITLSSVSLIVPPPPARPTDGPSFVIVK</sequence>
<dbReference type="Proteomes" id="UP000299102">
    <property type="component" value="Unassembled WGS sequence"/>
</dbReference>
<dbReference type="AlphaFoldDB" id="A0A4C1XPV5"/>
<comment type="caution">
    <text evidence="1">The sequence shown here is derived from an EMBL/GenBank/DDBJ whole genome shotgun (WGS) entry which is preliminary data.</text>
</comment>
<organism evidence="1 2">
    <name type="scientific">Eumeta variegata</name>
    <name type="common">Bagworm moth</name>
    <name type="synonym">Eumeta japonica</name>
    <dbReference type="NCBI Taxonomy" id="151549"/>
    <lineage>
        <taxon>Eukaryota</taxon>
        <taxon>Metazoa</taxon>
        <taxon>Ecdysozoa</taxon>
        <taxon>Arthropoda</taxon>
        <taxon>Hexapoda</taxon>
        <taxon>Insecta</taxon>
        <taxon>Pterygota</taxon>
        <taxon>Neoptera</taxon>
        <taxon>Endopterygota</taxon>
        <taxon>Lepidoptera</taxon>
        <taxon>Glossata</taxon>
        <taxon>Ditrysia</taxon>
        <taxon>Tineoidea</taxon>
        <taxon>Psychidae</taxon>
        <taxon>Oiketicinae</taxon>
        <taxon>Eumeta</taxon>
    </lineage>
</organism>
<protein>
    <submittedName>
        <fullName evidence="1">Uncharacterized protein</fullName>
    </submittedName>
</protein>
<name>A0A4C1XPV5_EUMVA</name>
<dbReference type="EMBL" id="BGZK01000931">
    <property type="protein sequence ID" value="GBP65528.1"/>
    <property type="molecule type" value="Genomic_DNA"/>
</dbReference>